<feature type="compositionally biased region" description="Low complexity" evidence="1">
    <location>
        <begin position="121"/>
        <end position="139"/>
    </location>
</feature>
<dbReference type="Proteomes" id="UP001596409">
    <property type="component" value="Unassembled WGS sequence"/>
</dbReference>
<gene>
    <name evidence="4" type="ORF">ACFQMH_34240</name>
</gene>
<keyword evidence="2" id="KW-1133">Transmembrane helix</keyword>
<keyword evidence="3" id="KW-0732">Signal</keyword>
<organism evidence="4 5">
    <name type="scientific">Streptomyces viridiviolaceus</name>
    <dbReference type="NCBI Taxonomy" id="68282"/>
    <lineage>
        <taxon>Bacteria</taxon>
        <taxon>Bacillati</taxon>
        <taxon>Actinomycetota</taxon>
        <taxon>Actinomycetes</taxon>
        <taxon>Kitasatosporales</taxon>
        <taxon>Streptomycetaceae</taxon>
        <taxon>Streptomyces</taxon>
    </lineage>
</organism>
<comment type="caution">
    <text evidence="4">The sequence shown here is derived from an EMBL/GenBank/DDBJ whole genome shotgun (WGS) entry which is preliminary data.</text>
</comment>
<protein>
    <recommendedName>
        <fullName evidence="6">Secreted protein</fullName>
    </recommendedName>
</protein>
<feature type="signal peptide" evidence="3">
    <location>
        <begin position="1"/>
        <end position="31"/>
    </location>
</feature>
<feature type="region of interest" description="Disordered" evidence="1">
    <location>
        <begin position="121"/>
        <end position="140"/>
    </location>
</feature>
<feature type="transmembrane region" description="Helical" evidence="2">
    <location>
        <begin position="151"/>
        <end position="174"/>
    </location>
</feature>
<keyword evidence="2" id="KW-0812">Transmembrane</keyword>
<name>A0ABW2EEN7_9ACTN</name>
<keyword evidence="2" id="KW-0472">Membrane</keyword>
<feature type="chain" id="PRO_5046950843" description="Secreted protein" evidence="3">
    <location>
        <begin position="32"/>
        <end position="184"/>
    </location>
</feature>
<accession>A0ABW2EEN7</accession>
<evidence type="ECO:0008006" key="6">
    <source>
        <dbReference type="Google" id="ProtNLM"/>
    </source>
</evidence>
<sequence>MRIPSPLLRSGLTVAAAVALPLAPAAGSVSAGPGISVSTSGSTVSVMTTACARLNGSWGTASLLSSGQANFAQGRQAPLSGTGAGQTATWTNVSPGTYTVVVACANGSTAGAQTVLVSGAPAAPAPRTASPTPSASPRGVLGGVGGATEDYGTVTLVAGGALAGTGVVAAAWFLRRSRPKPRRW</sequence>
<evidence type="ECO:0000313" key="5">
    <source>
        <dbReference type="Proteomes" id="UP001596409"/>
    </source>
</evidence>
<evidence type="ECO:0000256" key="3">
    <source>
        <dbReference type="SAM" id="SignalP"/>
    </source>
</evidence>
<evidence type="ECO:0000313" key="4">
    <source>
        <dbReference type="EMBL" id="MFC7016665.1"/>
    </source>
</evidence>
<reference evidence="5" key="1">
    <citation type="journal article" date="2019" name="Int. J. Syst. Evol. Microbiol.">
        <title>The Global Catalogue of Microorganisms (GCM) 10K type strain sequencing project: providing services to taxonomists for standard genome sequencing and annotation.</title>
        <authorList>
            <consortium name="The Broad Institute Genomics Platform"/>
            <consortium name="The Broad Institute Genome Sequencing Center for Infectious Disease"/>
            <person name="Wu L."/>
            <person name="Ma J."/>
        </authorList>
    </citation>
    <scope>NUCLEOTIDE SEQUENCE [LARGE SCALE GENOMIC DNA]</scope>
    <source>
        <strain evidence="5">JCM 4855</strain>
    </source>
</reference>
<proteinExistence type="predicted"/>
<keyword evidence="5" id="KW-1185">Reference proteome</keyword>
<evidence type="ECO:0000256" key="1">
    <source>
        <dbReference type="SAM" id="MobiDB-lite"/>
    </source>
</evidence>
<evidence type="ECO:0000256" key="2">
    <source>
        <dbReference type="SAM" id="Phobius"/>
    </source>
</evidence>
<dbReference type="EMBL" id="JBHSYM010000081">
    <property type="protein sequence ID" value="MFC7016665.1"/>
    <property type="molecule type" value="Genomic_DNA"/>
</dbReference>
<dbReference type="RefSeq" id="WP_189872485.1">
    <property type="nucleotide sequence ID" value="NZ_BMWA01000010.1"/>
</dbReference>